<dbReference type="GO" id="GO:0016829">
    <property type="term" value="F:lyase activity"/>
    <property type="evidence" value="ECO:0007669"/>
    <property type="project" value="UniProtKB-KW"/>
</dbReference>
<feature type="domain" description="SAF" evidence="2">
    <location>
        <begin position="12"/>
        <end position="87"/>
    </location>
</feature>
<sequence length="96" mass="10069">MKRDAIAIKDGDNVATALRDLKAGETALVGIGDAAATVTMAGAVEFGHKLALVAIRRGEDILKYGEVIGRATEDIPRGAHVHVHNIESLRGRGDLA</sequence>
<dbReference type="SMART" id="SM00858">
    <property type="entry name" value="SAF"/>
    <property type="match status" value="1"/>
</dbReference>
<evidence type="ECO:0000259" key="2">
    <source>
        <dbReference type="SMART" id="SM00858"/>
    </source>
</evidence>
<gene>
    <name evidence="3" type="ORF">KL86APRO_11532</name>
</gene>
<dbReference type="InterPro" id="IPR044144">
    <property type="entry name" value="SAF_UxaA/GarD"/>
</dbReference>
<dbReference type="AlphaFoldDB" id="A0A212JRH3"/>
<dbReference type="Pfam" id="PF08666">
    <property type="entry name" value="SAF"/>
    <property type="match status" value="1"/>
</dbReference>
<evidence type="ECO:0000313" key="3">
    <source>
        <dbReference type="EMBL" id="SBW02063.1"/>
    </source>
</evidence>
<dbReference type="Gene3D" id="2.30.130.110">
    <property type="match status" value="1"/>
</dbReference>
<evidence type="ECO:0000256" key="1">
    <source>
        <dbReference type="ARBA" id="ARBA00023239"/>
    </source>
</evidence>
<dbReference type="PANTHER" id="PTHR30536:SF5">
    <property type="entry name" value="ALTRONATE DEHYDRATASE"/>
    <property type="match status" value="1"/>
</dbReference>
<keyword evidence="1" id="KW-0456">Lyase</keyword>
<protein>
    <submittedName>
        <fullName evidence="3">SAF domain protein</fullName>
    </submittedName>
</protein>
<dbReference type="FunFam" id="2.30.130.110:FF:000003">
    <property type="entry name" value="D-galactarate dehydratase"/>
    <property type="match status" value="1"/>
</dbReference>
<dbReference type="PANTHER" id="PTHR30536">
    <property type="entry name" value="ALTRONATE/GALACTARATE DEHYDRATASE"/>
    <property type="match status" value="1"/>
</dbReference>
<name>A0A212JRH3_9PROT</name>
<dbReference type="InterPro" id="IPR013974">
    <property type="entry name" value="SAF"/>
</dbReference>
<dbReference type="CDD" id="cd11613">
    <property type="entry name" value="SAF_AH_GD"/>
    <property type="match status" value="1"/>
</dbReference>
<dbReference type="GO" id="GO:0019698">
    <property type="term" value="P:D-galacturonate catabolic process"/>
    <property type="evidence" value="ECO:0007669"/>
    <property type="project" value="TreeGrafter"/>
</dbReference>
<reference evidence="3" key="1">
    <citation type="submission" date="2016-04" db="EMBL/GenBank/DDBJ databases">
        <authorList>
            <person name="Evans L.H."/>
            <person name="Alamgir A."/>
            <person name="Owens N."/>
            <person name="Weber N.D."/>
            <person name="Virtaneva K."/>
            <person name="Barbian K."/>
            <person name="Babar A."/>
            <person name="Rosenke K."/>
        </authorList>
    </citation>
    <scope>NUCLEOTIDE SEQUENCE</scope>
    <source>
        <strain evidence="3">86</strain>
    </source>
</reference>
<organism evidence="3">
    <name type="scientific">uncultured Alphaproteobacteria bacterium</name>
    <dbReference type="NCBI Taxonomy" id="91750"/>
    <lineage>
        <taxon>Bacteria</taxon>
        <taxon>Pseudomonadati</taxon>
        <taxon>Pseudomonadota</taxon>
        <taxon>Alphaproteobacteria</taxon>
        <taxon>environmental samples</taxon>
    </lineage>
</organism>
<dbReference type="InterPro" id="IPR052172">
    <property type="entry name" value="UxaA_altronate/galactarate_dh"/>
</dbReference>
<dbReference type="EMBL" id="FLUO01000001">
    <property type="protein sequence ID" value="SBW02063.1"/>
    <property type="molecule type" value="Genomic_DNA"/>
</dbReference>
<proteinExistence type="predicted"/>
<accession>A0A212JRH3</accession>